<evidence type="ECO:0000313" key="19">
    <source>
        <dbReference type="Proteomes" id="UP000030763"/>
    </source>
</evidence>
<dbReference type="AlphaFoldDB" id="U6M068"/>
<feature type="domain" description="Nicotinate/nicotinamide phosphoribosyltransferase" evidence="16">
    <location>
        <begin position="207"/>
        <end position="310"/>
    </location>
</feature>
<proteinExistence type="inferred from homology"/>
<evidence type="ECO:0000256" key="3">
    <source>
        <dbReference type="ARBA" id="ARBA00004952"/>
    </source>
</evidence>
<dbReference type="VEuPathDB" id="ToxoDB:EMWEY_00036200"/>
<dbReference type="NCBIfam" id="TIGR01513">
    <property type="entry name" value="NAPRTase_put"/>
    <property type="match status" value="1"/>
</dbReference>
<evidence type="ECO:0000256" key="9">
    <source>
        <dbReference type="ARBA" id="ARBA00022679"/>
    </source>
</evidence>
<evidence type="ECO:0000259" key="17">
    <source>
        <dbReference type="Pfam" id="PF17956"/>
    </source>
</evidence>
<dbReference type="UniPathway" id="UPA00253">
    <property type="reaction ID" value="UER00457"/>
</dbReference>
<comment type="cofactor">
    <cofactor evidence="1">
        <name>Mn(2+)</name>
        <dbReference type="ChEBI" id="CHEBI:29035"/>
    </cofactor>
</comment>
<dbReference type="SUPFAM" id="SSF54675">
    <property type="entry name" value="Nicotinate/Quinolinate PRTase N-terminal domain-like"/>
    <property type="match status" value="1"/>
</dbReference>
<keyword evidence="19" id="KW-1185">Reference proteome</keyword>
<evidence type="ECO:0000256" key="1">
    <source>
        <dbReference type="ARBA" id="ARBA00001936"/>
    </source>
</evidence>
<dbReference type="GO" id="GO:0016757">
    <property type="term" value="F:glycosyltransferase activity"/>
    <property type="evidence" value="ECO:0007669"/>
    <property type="project" value="UniProtKB-KW"/>
</dbReference>
<dbReference type="InterPro" id="IPR041619">
    <property type="entry name" value="NAPRTase_C"/>
</dbReference>
<dbReference type="PIRSF" id="PIRSF000484">
    <property type="entry name" value="NAPRT"/>
    <property type="match status" value="1"/>
</dbReference>
<dbReference type="OMA" id="INMMYAH"/>
<evidence type="ECO:0000256" key="13">
    <source>
        <dbReference type="ARBA" id="ARBA00023426"/>
    </source>
</evidence>
<evidence type="ECO:0000256" key="11">
    <source>
        <dbReference type="ARBA" id="ARBA00022842"/>
    </source>
</evidence>
<evidence type="ECO:0000256" key="2">
    <source>
        <dbReference type="ARBA" id="ARBA00001946"/>
    </source>
</evidence>
<dbReference type="FunFam" id="3.20.20.70:FF:000155">
    <property type="entry name" value="Nicotinate phosphoribosyltransferase"/>
    <property type="match status" value="1"/>
</dbReference>
<dbReference type="EMBL" id="HG719274">
    <property type="protein sequence ID" value="CDJ57411.1"/>
    <property type="molecule type" value="Genomic_DNA"/>
</dbReference>
<dbReference type="Gene3D" id="3.20.140.10">
    <property type="entry name" value="nicotinate phosphoribosyltransferase"/>
    <property type="match status" value="1"/>
</dbReference>
<dbReference type="PANTHER" id="PTHR11098:SF1">
    <property type="entry name" value="NICOTINATE PHOSPHORIBOSYLTRANSFERASE"/>
    <property type="match status" value="1"/>
</dbReference>
<evidence type="ECO:0000256" key="4">
    <source>
        <dbReference type="ARBA" id="ARBA00010897"/>
    </source>
</evidence>
<keyword evidence="12" id="KW-0464">Manganese</keyword>
<feature type="domain" description="Nicotinate/nicotinamide phosphoribosyltransferase" evidence="16">
    <location>
        <begin position="60"/>
        <end position="125"/>
    </location>
</feature>
<gene>
    <name evidence="18" type="ORF">EMWEY_00036200</name>
</gene>
<dbReference type="GO" id="GO:0005829">
    <property type="term" value="C:cytosol"/>
    <property type="evidence" value="ECO:0007669"/>
    <property type="project" value="TreeGrafter"/>
</dbReference>
<evidence type="ECO:0000256" key="15">
    <source>
        <dbReference type="RuleBase" id="RU365100"/>
    </source>
</evidence>
<dbReference type="InterPro" id="IPR041525">
    <property type="entry name" value="N/Namide_PRibTrfase"/>
</dbReference>
<dbReference type="Pfam" id="PF04095">
    <property type="entry name" value="NAPRTase"/>
    <property type="match status" value="2"/>
</dbReference>
<comment type="cofactor">
    <cofactor evidence="2">
        <name>Mg(2+)</name>
        <dbReference type="ChEBI" id="CHEBI:18420"/>
    </cofactor>
</comment>
<name>U6M068_EIMMA</name>
<reference evidence="18" key="1">
    <citation type="submission" date="2013-10" db="EMBL/GenBank/DDBJ databases">
        <title>Genomic analysis of the causative agents of coccidiosis in chickens.</title>
        <authorList>
            <person name="Reid A.J."/>
            <person name="Blake D."/>
            <person name="Billington K."/>
            <person name="Browne H."/>
            <person name="Dunn M."/>
            <person name="Hung S."/>
            <person name="Kawahara F."/>
            <person name="Miranda-Saavedra D."/>
            <person name="Mourier T."/>
            <person name="Nagra H."/>
            <person name="Otto T.D."/>
            <person name="Rawlings N."/>
            <person name="Sanchez A."/>
            <person name="Sanders M."/>
            <person name="Subramaniam C."/>
            <person name="Tay Y."/>
            <person name="Dear P."/>
            <person name="Doerig C."/>
            <person name="Gruber A."/>
            <person name="Parkinson J."/>
            <person name="Shirley M."/>
            <person name="Wan K.L."/>
            <person name="Berriman M."/>
            <person name="Tomley F."/>
            <person name="Pain A."/>
        </authorList>
    </citation>
    <scope>NUCLEOTIDE SEQUENCE [LARGE SCALE GENOMIC DNA]</scope>
    <source>
        <strain evidence="18">Weybridge</strain>
    </source>
</reference>
<dbReference type="RefSeq" id="XP_013334059.1">
    <property type="nucleotide sequence ID" value="XM_013478605.1"/>
</dbReference>
<organism evidence="18 19">
    <name type="scientific">Eimeria maxima</name>
    <name type="common">Coccidian parasite</name>
    <dbReference type="NCBI Taxonomy" id="5804"/>
    <lineage>
        <taxon>Eukaryota</taxon>
        <taxon>Sar</taxon>
        <taxon>Alveolata</taxon>
        <taxon>Apicomplexa</taxon>
        <taxon>Conoidasida</taxon>
        <taxon>Coccidia</taxon>
        <taxon>Eucoccidiorida</taxon>
        <taxon>Eimeriorina</taxon>
        <taxon>Eimeriidae</taxon>
        <taxon>Eimeria</taxon>
    </lineage>
</organism>
<evidence type="ECO:0000256" key="10">
    <source>
        <dbReference type="ARBA" id="ARBA00022723"/>
    </source>
</evidence>
<dbReference type="EC" id="6.3.4.21" evidence="5 15"/>
<dbReference type="GeneID" id="25337606"/>
<dbReference type="InterPro" id="IPR007229">
    <property type="entry name" value="Nic_PRibTrfase-Fam"/>
</dbReference>
<dbReference type="PANTHER" id="PTHR11098">
    <property type="entry name" value="NICOTINATE PHOSPHORIBOSYLTRANSFERASE"/>
    <property type="match status" value="1"/>
</dbReference>
<dbReference type="Proteomes" id="UP000030763">
    <property type="component" value="Unassembled WGS sequence"/>
</dbReference>
<dbReference type="InterPro" id="IPR036068">
    <property type="entry name" value="Nicotinate_pribotase-like_C"/>
</dbReference>
<keyword evidence="11" id="KW-0460">Magnesium</keyword>
<comment type="PTM">
    <text evidence="15">Transiently phosphorylated on a His residue during the reaction cycle. Phosphorylation strongly increases the affinity for substrates and increases the rate of nicotinate D-ribonucleotide production. Dephosphorylation regenerates the low-affinity form of the enzyme, leading to product release.</text>
</comment>
<evidence type="ECO:0000259" key="16">
    <source>
        <dbReference type="Pfam" id="PF04095"/>
    </source>
</evidence>
<accession>U6M068</accession>
<comment type="catalytic activity">
    <reaction evidence="14 15">
        <text>5-phospho-alpha-D-ribose 1-diphosphate + nicotinate + ATP + H2O = nicotinate beta-D-ribonucleotide + ADP + phosphate + diphosphate</text>
        <dbReference type="Rhea" id="RHEA:36163"/>
        <dbReference type="ChEBI" id="CHEBI:15377"/>
        <dbReference type="ChEBI" id="CHEBI:30616"/>
        <dbReference type="ChEBI" id="CHEBI:32544"/>
        <dbReference type="ChEBI" id="CHEBI:33019"/>
        <dbReference type="ChEBI" id="CHEBI:43474"/>
        <dbReference type="ChEBI" id="CHEBI:57502"/>
        <dbReference type="ChEBI" id="CHEBI:58017"/>
        <dbReference type="ChEBI" id="CHEBI:456216"/>
        <dbReference type="EC" id="6.3.4.21"/>
    </reaction>
</comment>
<keyword evidence="9 15" id="KW-0808">Transferase</keyword>
<keyword evidence="8 15" id="KW-0662">Pyridine nucleotide biosynthesis</keyword>
<dbReference type="GO" id="GO:0034355">
    <property type="term" value="P:NAD+ biosynthetic process via the salvage pathway"/>
    <property type="evidence" value="ECO:0007669"/>
    <property type="project" value="TreeGrafter"/>
</dbReference>
<dbReference type="OrthoDB" id="193380at2759"/>
<keyword evidence="6" id="KW-0597">Phosphoprotein</keyword>
<evidence type="ECO:0000313" key="18">
    <source>
        <dbReference type="EMBL" id="CDJ57411.1"/>
    </source>
</evidence>
<comment type="pathway">
    <text evidence="3 15">Cofactor biosynthesis; NAD(+) biosynthesis; nicotinate D-ribonucleotide from nicotinate: step 1/1.</text>
</comment>
<sequence length="407" mass="44811">MHAAIREGSLVFPKVPVLQLRGPLGVCQLVETSILNIIGYATLVATNAARHRLAAGWKKKLLEFGARRAQGPDGALTASRYAYLGSFDGTSNVQAAYRFGIPLAGTMSHAFVSSFSSFDDLKNTNSPLGPDFPKTVLAARDEVFNVWPENNFRQMAKEDELVAFVAFALTFPDNFLALVDTYNTLSSGVPNFLAVALALFKIGRKPQGLRIDSGDLAYLSREARRMFRECEKVFGYPFGGLTIVVSNDLNEAAITALNDEGHEADVFGIGTNVVTCQSQPALGMVYKLVELEGKPCMKLSEDVEKTSLPTAKSAYRLYNKAGEPAVDLIQSASMPRPVCGEKLFCKDLYADKKRCFFIPKNVEELLVLFIKDGELVEPIESIEESRARCIRQLQLFRADHLRLHAPT</sequence>
<evidence type="ECO:0000256" key="8">
    <source>
        <dbReference type="ARBA" id="ARBA00022642"/>
    </source>
</evidence>
<keyword evidence="10" id="KW-0479">Metal-binding</keyword>
<reference evidence="18" key="2">
    <citation type="submission" date="2013-10" db="EMBL/GenBank/DDBJ databases">
        <authorList>
            <person name="Aslett M."/>
        </authorList>
    </citation>
    <scope>NUCLEOTIDE SEQUENCE [LARGE SCALE GENOMIC DNA]</scope>
    <source>
        <strain evidence="18">Weybridge</strain>
    </source>
</reference>
<feature type="non-terminal residue" evidence="18">
    <location>
        <position position="407"/>
    </location>
</feature>
<evidence type="ECO:0000256" key="7">
    <source>
        <dbReference type="ARBA" id="ARBA00022598"/>
    </source>
</evidence>
<dbReference type="InterPro" id="IPR006405">
    <property type="entry name" value="Nic_PRibTrfase_pncB"/>
</dbReference>
<comment type="similarity">
    <text evidence="4 15">Belongs to the NAPRTase family.</text>
</comment>
<keyword evidence="7 15" id="KW-0436">Ligase</keyword>
<comment type="function">
    <text evidence="13">Catalyzes the first step in the biosynthesis of NAD from nicotinic acid, the ATP-dependent synthesis of beta-nicotinate D-ribonucleotide from nicotinate and 5-phospho-D-ribose 1-phosphate. Helps prevent cellular oxidative stress via its role in NAD biosynthesis.</text>
</comment>
<evidence type="ECO:0000256" key="14">
    <source>
        <dbReference type="ARBA" id="ARBA00048668"/>
    </source>
</evidence>
<evidence type="ECO:0000256" key="6">
    <source>
        <dbReference type="ARBA" id="ARBA00022553"/>
    </source>
</evidence>
<evidence type="ECO:0000256" key="12">
    <source>
        <dbReference type="ARBA" id="ARBA00023211"/>
    </source>
</evidence>
<evidence type="ECO:0000256" key="5">
    <source>
        <dbReference type="ARBA" id="ARBA00013236"/>
    </source>
</evidence>
<protein>
    <recommendedName>
        <fullName evidence="5 15">Nicotinate phosphoribosyltransferase</fullName>
        <ecNumber evidence="5 15">6.3.4.21</ecNumber>
    </recommendedName>
</protein>
<dbReference type="Pfam" id="PF17956">
    <property type="entry name" value="NAPRTase_C"/>
    <property type="match status" value="1"/>
</dbReference>
<feature type="domain" description="Nicotinate phosphoribosyltransferase C-terminal" evidence="17">
    <location>
        <begin position="312"/>
        <end position="407"/>
    </location>
</feature>
<dbReference type="GO" id="GO:0004516">
    <property type="term" value="F:nicotinate phosphoribosyltransferase activity"/>
    <property type="evidence" value="ECO:0007669"/>
    <property type="project" value="UniProtKB-UniRule"/>
</dbReference>
<dbReference type="SUPFAM" id="SSF51690">
    <property type="entry name" value="Nicotinate/Quinolinate PRTase C-terminal domain-like"/>
    <property type="match status" value="1"/>
</dbReference>
<dbReference type="GO" id="GO:0046872">
    <property type="term" value="F:metal ion binding"/>
    <property type="evidence" value="ECO:0007669"/>
    <property type="project" value="UniProtKB-KW"/>
</dbReference>
<keyword evidence="18" id="KW-0328">Glycosyltransferase</keyword>